<dbReference type="RefSeq" id="WP_006769495.1">
    <property type="nucleotide sequence ID" value="NC_004369.1"/>
</dbReference>
<feature type="compositionally biased region" description="Acidic residues" evidence="1">
    <location>
        <begin position="50"/>
        <end position="60"/>
    </location>
</feature>
<name>Q8FRE0_COREF</name>
<organism evidence="2 3">
    <name type="scientific">Corynebacterium efficiens (strain DSM 44549 / YS-314 / AJ 12310 / JCM 11189 / NBRC 100395)</name>
    <dbReference type="NCBI Taxonomy" id="196164"/>
    <lineage>
        <taxon>Bacteria</taxon>
        <taxon>Bacillati</taxon>
        <taxon>Actinomycetota</taxon>
        <taxon>Actinomycetes</taxon>
        <taxon>Mycobacteriales</taxon>
        <taxon>Corynebacteriaceae</taxon>
        <taxon>Corynebacterium</taxon>
    </lineage>
</organism>
<proteinExistence type="predicted"/>
<feature type="region of interest" description="Disordered" evidence="1">
    <location>
        <begin position="26"/>
        <end position="60"/>
    </location>
</feature>
<dbReference type="STRING" id="196164.gene:10741225"/>
<dbReference type="EMBL" id="BA000035">
    <property type="protein sequence ID" value="BAC17631.1"/>
    <property type="molecule type" value="Genomic_DNA"/>
</dbReference>
<reference evidence="2 3" key="1">
    <citation type="journal article" date="2003" name="Genome Res.">
        <title>Comparative complete genome sequence analysis of the amino acid replacements responsible for the thermostability of Corynebacterium efficiens.</title>
        <authorList>
            <person name="Nishio Y."/>
            <person name="Nakamura Y."/>
            <person name="Kawarabayasi Y."/>
            <person name="Usuda Y."/>
            <person name="Kimura E."/>
            <person name="Sugimoto S."/>
            <person name="Matsui K."/>
            <person name="Yamagishi A."/>
            <person name="Kikuchi H."/>
            <person name="Ikeo K."/>
            <person name="Gojobori T."/>
        </authorList>
    </citation>
    <scope>NUCLEOTIDE SEQUENCE [LARGE SCALE GENOMIC DNA]</scope>
    <source>
        <strain evidence="3">DSM 44549 / YS-314 / AJ 12310 / JCM 11189 / NBRC 100395</strain>
    </source>
</reference>
<protein>
    <submittedName>
        <fullName evidence="2">Uncharacterized protein</fullName>
    </submittedName>
</protein>
<dbReference type="AlphaFoldDB" id="Q8FRE0"/>
<dbReference type="KEGG" id="cef:CE0821"/>
<keyword evidence="3" id="KW-1185">Reference proteome</keyword>
<dbReference type="Proteomes" id="UP000001409">
    <property type="component" value="Chromosome"/>
</dbReference>
<evidence type="ECO:0000313" key="3">
    <source>
        <dbReference type="Proteomes" id="UP000001409"/>
    </source>
</evidence>
<sequence>MKKGSKIALAVVGTLIVIGGISSIATEDDESVTTAGDTPTSPSSAAEVPPAEELDPSPEEALDEAETLAWMETDNYQEFCTGEPDIDPELQQAVDAVDIPEQGHVQFTNIGTDRDNEEMVTVFFAVCSPAEGDDLRAIAEDLAVEVQSSPIGTTVSEMGVNASSANPDGVENILRDSNFQMHLHDNGPARENGAYRAAWEAQN</sequence>
<feature type="compositionally biased region" description="Polar residues" evidence="1">
    <location>
        <begin position="32"/>
        <end position="44"/>
    </location>
</feature>
<dbReference type="HOGENOM" id="CLU_1347006_0_0_11"/>
<accession>Q8FRE0</accession>
<evidence type="ECO:0000313" key="2">
    <source>
        <dbReference type="EMBL" id="BAC17631.1"/>
    </source>
</evidence>
<evidence type="ECO:0000256" key="1">
    <source>
        <dbReference type="SAM" id="MobiDB-lite"/>
    </source>
</evidence>
<accession>C8NLN0</accession>